<dbReference type="Proteomes" id="UP000295184">
    <property type="component" value="Unassembled WGS sequence"/>
</dbReference>
<gene>
    <name evidence="4" type="ORF">EDD77_13130</name>
</gene>
<feature type="active site" description="Acyl-thioester intermediate" evidence="2">
    <location>
        <position position="212"/>
    </location>
</feature>
<protein>
    <submittedName>
        <fullName evidence="4">Sortase B</fullName>
    </submittedName>
</protein>
<dbReference type="Gene3D" id="2.40.260.10">
    <property type="entry name" value="Sortase"/>
    <property type="match status" value="1"/>
</dbReference>
<comment type="caution">
    <text evidence="4">The sequence shown here is derived from an EMBL/GenBank/DDBJ whole genome shotgun (WGS) entry which is preliminary data.</text>
</comment>
<evidence type="ECO:0000313" key="4">
    <source>
        <dbReference type="EMBL" id="TCL53571.1"/>
    </source>
</evidence>
<evidence type="ECO:0000256" key="2">
    <source>
        <dbReference type="PIRSR" id="PIRSR605754-1"/>
    </source>
</evidence>
<evidence type="ECO:0000313" key="5">
    <source>
        <dbReference type="Proteomes" id="UP000295184"/>
    </source>
</evidence>
<dbReference type="AlphaFoldDB" id="A0A4R1QLF6"/>
<evidence type="ECO:0000256" key="3">
    <source>
        <dbReference type="SAM" id="SignalP"/>
    </source>
</evidence>
<keyword evidence="3" id="KW-0732">Signal</keyword>
<dbReference type="SUPFAM" id="SSF63817">
    <property type="entry name" value="Sortase"/>
    <property type="match status" value="1"/>
</dbReference>
<accession>A0A4R1QLF6</accession>
<dbReference type="GO" id="GO:0016787">
    <property type="term" value="F:hydrolase activity"/>
    <property type="evidence" value="ECO:0007669"/>
    <property type="project" value="UniProtKB-KW"/>
</dbReference>
<feature type="signal peptide" evidence="3">
    <location>
        <begin position="1"/>
        <end position="23"/>
    </location>
</feature>
<feature type="chain" id="PRO_5020219082" evidence="3">
    <location>
        <begin position="24"/>
        <end position="228"/>
    </location>
</feature>
<feature type="active site" description="Proton donor/acceptor" evidence="2">
    <location>
        <position position="118"/>
    </location>
</feature>
<dbReference type="RefSeq" id="WP_172733331.1">
    <property type="nucleotide sequence ID" value="NZ_CABKVM010000018.1"/>
</dbReference>
<dbReference type="InterPro" id="IPR023365">
    <property type="entry name" value="Sortase_dom-sf"/>
</dbReference>
<dbReference type="STRING" id="1650663.GCA_001486665_02516"/>
<dbReference type="Pfam" id="PF04203">
    <property type="entry name" value="Sortase"/>
    <property type="match status" value="1"/>
</dbReference>
<keyword evidence="1" id="KW-0378">Hydrolase</keyword>
<evidence type="ECO:0000256" key="1">
    <source>
        <dbReference type="ARBA" id="ARBA00022801"/>
    </source>
</evidence>
<proteinExistence type="predicted"/>
<dbReference type="InterPro" id="IPR009835">
    <property type="entry name" value="SrtB"/>
</dbReference>
<organism evidence="4 5">
    <name type="scientific">Allofournierella massiliensis</name>
    <dbReference type="NCBI Taxonomy" id="1650663"/>
    <lineage>
        <taxon>Bacteria</taxon>
        <taxon>Bacillati</taxon>
        <taxon>Bacillota</taxon>
        <taxon>Clostridia</taxon>
        <taxon>Eubacteriales</taxon>
        <taxon>Oscillospiraceae</taxon>
        <taxon>Allofournierella</taxon>
    </lineage>
</organism>
<dbReference type="EMBL" id="SLUM01000031">
    <property type="protein sequence ID" value="TCL53571.1"/>
    <property type="molecule type" value="Genomic_DNA"/>
</dbReference>
<name>A0A4R1QLF6_9FIRM</name>
<reference evidence="4 5" key="1">
    <citation type="submission" date="2019-03" db="EMBL/GenBank/DDBJ databases">
        <title>Genomic Encyclopedia of Type Strains, Phase IV (KMG-IV): sequencing the most valuable type-strain genomes for metagenomic binning, comparative biology and taxonomic classification.</title>
        <authorList>
            <person name="Goeker M."/>
        </authorList>
    </citation>
    <scope>NUCLEOTIDE SEQUENCE [LARGE SCALE GENOMIC DNA]</scope>
    <source>
        <strain evidence="4 5">DSM 100451</strain>
    </source>
</reference>
<sequence length="228" mass="25849">MIRIILMCCCLCASILICSNSYRTWKTVNTANTLVSIYESNADSEFWDWSHGLLDINPDYVGWLTIPGTTVDGPVVQGNDNTEYLRTDFFGEPASSGTLFIDENADMNTSGNFIVYGHLMRDGTMFADLAQYKSKELFETNSLVRWETRTGIRYYKLFAGLIVSGSDSPIRAWLNKQTPEQEKEMLDTIAHSAYFYQEDLLRSGPYLFLITCDYQKENGRLVLVASAL</sequence>
<dbReference type="InterPro" id="IPR005754">
    <property type="entry name" value="Sortase"/>
</dbReference>
<dbReference type="CDD" id="cd05826">
    <property type="entry name" value="Sortase_B"/>
    <property type="match status" value="1"/>
</dbReference>